<feature type="transmembrane region" description="Helical" evidence="1">
    <location>
        <begin position="85"/>
        <end position="106"/>
    </location>
</feature>
<accession>A0ABV8IRZ4</accession>
<evidence type="ECO:0000313" key="2">
    <source>
        <dbReference type="EMBL" id="MFC4066947.1"/>
    </source>
</evidence>
<proteinExistence type="predicted"/>
<name>A0ABV8IRZ4_9ACTN</name>
<protein>
    <submittedName>
        <fullName evidence="2">Uncharacterized protein</fullName>
    </submittedName>
</protein>
<feature type="transmembrane region" description="Helical" evidence="1">
    <location>
        <begin position="15"/>
        <end position="37"/>
    </location>
</feature>
<keyword evidence="1" id="KW-0812">Transmembrane</keyword>
<keyword evidence="1" id="KW-0472">Membrane</keyword>
<sequence>MSILIRYRWPVTNAATVYAIVYGPIIFLAFAAAPFPLRVTTITSKVRTVWFWAGMAWLGILVVAAVTFTTWWAQPARWGGSFTASSLFIPLWMLLPGVGVAAARLLRRHSTARVLLHRAPSAG</sequence>
<dbReference type="RefSeq" id="WP_378067910.1">
    <property type="nucleotide sequence ID" value="NZ_JBHSBL010000017.1"/>
</dbReference>
<organism evidence="2 3">
    <name type="scientific">Actinoplanes subglobosus</name>
    <dbReference type="NCBI Taxonomy" id="1547892"/>
    <lineage>
        <taxon>Bacteria</taxon>
        <taxon>Bacillati</taxon>
        <taxon>Actinomycetota</taxon>
        <taxon>Actinomycetes</taxon>
        <taxon>Micromonosporales</taxon>
        <taxon>Micromonosporaceae</taxon>
        <taxon>Actinoplanes</taxon>
    </lineage>
</organism>
<dbReference type="Proteomes" id="UP001595867">
    <property type="component" value="Unassembled WGS sequence"/>
</dbReference>
<dbReference type="EMBL" id="JBHSBL010000017">
    <property type="protein sequence ID" value="MFC4066947.1"/>
    <property type="molecule type" value="Genomic_DNA"/>
</dbReference>
<keyword evidence="3" id="KW-1185">Reference proteome</keyword>
<gene>
    <name evidence="2" type="ORF">ACFO0C_18580</name>
</gene>
<evidence type="ECO:0000313" key="3">
    <source>
        <dbReference type="Proteomes" id="UP001595867"/>
    </source>
</evidence>
<evidence type="ECO:0000256" key="1">
    <source>
        <dbReference type="SAM" id="Phobius"/>
    </source>
</evidence>
<feature type="transmembrane region" description="Helical" evidence="1">
    <location>
        <begin position="49"/>
        <end position="73"/>
    </location>
</feature>
<reference evidence="3" key="1">
    <citation type="journal article" date="2019" name="Int. J. Syst. Evol. Microbiol.">
        <title>The Global Catalogue of Microorganisms (GCM) 10K type strain sequencing project: providing services to taxonomists for standard genome sequencing and annotation.</title>
        <authorList>
            <consortium name="The Broad Institute Genomics Platform"/>
            <consortium name="The Broad Institute Genome Sequencing Center for Infectious Disease"/>
            <person name="Wu L."/>
            <person name="Ma J."/>
        </authorList>
    </citation>
    <scope>NUCLEOTIDE SEQUENCE [LARGE SCALE GENOMIC DNA]</scope>
    <source>
        <strain evidence="3">TBRC 5832</strain>
    </source>
</reference>
<keyword evidence="1" id="KW-1133">Transmembrane helix</keyword>
<comment type="caution">
    <text evidence="2">The sequence shown here is derived from an EMBL/GenBank/DDBJ whole genome shotgun (WGS) entry which is preliminary data.</text>
</comment>